<organism evidence="3 4">
    <name type="scientific">Calocera cornea HHB12733</name>
    <dbReference type="NCBI Taxonomy" id="1353952"/>
    <lineage>
        <taxon>Eukaryota</taxon>
        <taxon>Fungi</taxon>
        <taxon>Dikarya</taxon>
        <taxon>Basidiomycota</taxon>
        <taxon>Agaricomycotina</taxon>
        <taxon>Dacrymycetes</taxon>
        <taxon>Dacrymycetales</taxon>
        <taxon>Dacrymycetaceae</taxon>
        <taxon>Calocera</taxon>
    </lineage>
</organism>
<feature type="signal peptide" evidence="2">
    <location>
        <begin position="1"/>
        <end position="20"/>
    </location>
</feature>
<dbReference type="InParanoid" id="A0A165DJP6"/>
<dbReference type="OrthoDB" id="3359616at2759"/>
<evidence type="ECO:0000256" key="2">
    <source>
        <dbReference type="SAM" id="SignalP"/>
    </source>
</evidence>
<keyword evidence="2" id="KW-0732">Signal</keyword>
<reference evidence="3 4" key="1">
    <citation type="journal article" date="2016" name="Mol. Biol. Evol.">
        <title>Comparative Genomics of Early-Diverging Mushroom-Forming Fungi Provides Insights into the Origins of Lignocellulose Decay Capabilities.</title>
        <authorList>
            <person name="Nagy L.G."/>
            <person name="Riley R."/>
            <person name="Tritt A."/>
            <person name="Adam C."/>
            <person name="Daum C."/>
            <person name="Floudas D."/>
            <person name="Sun H."/>
            <person name="Yadav J.S."/>
            <person name="Pangilinan J."/>
            <person name="Larsson K.H."/>
            <person name="Matsuura K."/>
            <person name="Barry K."/>
            <person name="Labutti K."/>
            <person name="Kuo R."/>
            <person name="Ohm R.A."/>
            <person name="Bhattacharya S.S."/>
            <person name="Shirouzu T."/>
            <person name="Yoshinaga Y."/>
            <person name="Martin F.M."/>
            <person name="Grigoriev I.V."/>
            <person name="Hibbett D.S."/>
        </authorList>
    </citation>
    <scope>NUCLEOTIDE SEQUENCE [LARGE SCALE GENOMIC DNA]</scope>
    <source>
        <strain evidence="3 4">HHB12733</strain>
    </source>
</reference>
<feature type="region of interest" description="Disordered" evidence="1">
    <location>
        <begin position="185"/>
        <end position="255"/>
    </location>
</feature>
<feature type="chain" id="PRO_5007856591" evidence="2">
    <location>
        <begin position="21"/>
        <end position="276"/>
    </location>
</feature>
<feature type="compositionally biased region" description="Low complexity" evidence="1">
    <location>
        <begin position="188"/>
        <end position="220"/>
    </location>
</feature>
<dbReference type="Proteomes" id="UP000076842">
    <property type="component" value="Unassembled WGS sequence"/>
</dbReference>
<keyword evidence="4" id="KW-1185">Reference proteome</keyword>
<gene>
    <name evidence="3" type="ORF">CALCODRAFT_520373</name>
</gene>
<protein>
    <submittedName>
        <fullName evidence="3">Uncharacterized protein</fullName>
    </submittedName>
</protein>
<proteinExistence type="predicted"/>
<evidence type="ECO:0000256" key="1">
    <source>
        <dbReference type="SAM" id="MobiDB-lite"/>
    </source>
</evidence>
<dbReference type="EMBL" id="KV424050">
    <property type="protein sequence ID" value="KZT52957.1"/>
    <property type="molecule type" value="Genomic_DNA"/>
</dbReference>
<accession>A0A165DJP6</accession>
<dbReference type="AlphaFoldDB" id="A0A165DJP6"/>
<dbReference type="Gene3D" id="2.60.120.260">
    <property type="entry name" value="Galactose-binding domain-like"/>
    <property type="match status" value="1"/>
</dbReference>
<dbReference type="STRING" id="1353952.A0A165DJP6"/>
<name>A0A165DJP6_9BASI</name>
<feature type="compositionally biased region" description="Low complexity" evidence="1">
    <location>
        <begin position="229"/>
        <end position="255"/>
    </location>
</feature>
<evidence type="ECO:0000313" key="4">
    <source>
        <dbReference type="Proteomes" id="UP000076842"/>
    </source>
</evidence>
<evidence type="ECO:0000313" key="3">
    <source>
        <dbReference type="EMBL" id="KZT52957.1"/>
    </source>
</evidence>
<sequence length="276" mass="27500">MRTSLVTFGVLAALATNIVAQDEVIVDDTDPSIDYEPAGEWALISGSGAAALGTYNSTYHFTGLSGNTSDPSSSVAQATATYTFSVAASGFSWFGFQRSDAGLYTICIDCDGSNPMQATVDALNTTSTGNDPPIALYSTSLDMGIHTVVISNQFDPRHGSYGQITIDAFLLTGVSASGSGSTNLITASTTSSSSSSSSSSSASPSTSSSSSSSSSSSPKPSQNPPTPSPSSTSHTVTGSNPPSTSPSTTPNSGALASFAPASAVLAAVAAAVLAVL</sequence>